<keyword evidence="2" id="KW-1185">Reference proteome</keyword>
<dbReference type="Proteomes" id="UP000643279">
    <property type="component" value="Unassembled WGS sequence"/>
</dbReference>
<gene>
    <name evidence="1" type="ORF">GCM10007170_35850</name>
</gene>
<protein>
    <submittedName>
        <fullName evidence="1">Uncharacterized protein</fullName>
    </submittedName>
</protein>
<proteinExistence type="predicted"/>
<organism evidence="1 2">
    <name type="scientific">Arthrobacter liuii</name>
    <dbReference type="NCBI Taxonomy" id="1476996"/>
    <lineage>
        <taxon>Bacteria</taxon>
        <taxon>Bacillati</taxon>
        <taxon>Actinomycetota</taxon>
        <taxon>Actinomycetes</taxon>
        <taxon>Micrococcales</taxon>
        <taxon>Micrococcaceae</taxon>
        <taxon>Arthrobacter</taxon>
    </lineage>
</organism>
<accession>A0ABQ2AYW3</accession>
<sequence length="76" mass="8680">MGWPEAPETSNTLGWSELRHGQLIEVLDSDLIVSRGVVDDFTSDRQVVWLRLSYGTGRQVFHQRDGWQLRAVRGTP</sequence>
<name>A0ABQ2AYW3_9MICC</name>
<reference evidence="2" key="1">
    <citation type="journal article" date="2019" name="Int. J. Syst. Evol. Microbiol.">
        <title>The Global Catalogue of Microorganisms (GCM) 10K type strain sequencing project: providing services to taxonomists for standard genome sequencing and annotation.</title>
        <authorList>
            <consortium name="The Broad Institute Genomics Platform"/>
            <consortium name="The Broad Institute Genome Sequencing Center for Infectious Disease"/>
            <person name="Wu L."/>
            <person name="Ma J."/>
        </authorList>
    </citation>
    <scope>NUCLEOTIDE SEQUENCE [LARGE SCALE GENOMIC DNA]</scope>
    <source>
        <strain evidence="2">CGMCC 1.12778</strain>
    </source>
</reference>
<dbReference type="EMBL" id="BMFW01000024">
    <property type="protein sequence ID" value="GGH99913.1"/>
    <property type="molecule type" value="Genomic_DNA"/>
</dbReference>
<evidence type="ECO:0000313" key="1">
    <source>
        <dbReference type="EMBL" id="GGH99913.1"/>
    </source>
</evidence>
<comment type="caution">
    <text evidence="1">The sequence shown here is derived from an EMBL/GenBank/DDBJ whole genome shotgun (WGS) entry which is preliminary data.</text>
</comment>
<evidence type="ECO:0000313" key="2">
    <source>
        <dbReference type="Proteomes" id="UP000643279"/>
    </source>
</evidence>